<dbReference type="PANTHER" id="PTHR43472">
    <property type="entry name" value="PHOSPHORIBOSYLAMINE--GLYCINE LIGASE"/>
    <property type="match status" value="1"/>
</dbReference>
<dbReference type="Pfam" id="PF02844">
    <property type="entry name" value="GARS_N"/>
    <property type="match status" value="1"/>
</dbReference>
<dbReference type="AlphaFoldDB" id="A0A9D2HBC3"/>
<dbReference type="InterPro" id="IPR020559">
    <property type="entry name" value="PRibGlycinamide_synth_CS"/>
</dbReference>
<dbReference type="InterPro" id="IPR037123">
    <property type="entry name" value="PRibGlycinamide_synth_C_sf"/>
</dbReference>
<keyword evidence="7 15" id="KW-0547">Nucleotide-binding</keyword>
<dbReference type="InterPro" id="IPR011761">
    <property type="entry name" value="ATP-grasp"/>
</dbReference>
<dbReference type="Gene3D" id="3.30.470.20">
    <property type="entry name" value="ATP-grasp fold, B domain"/>
    <property type="match status" value="1"/>
</dbReference>
<dbReference type="NCBIfam" id="TIGR00877">
    <property type="entry name" value="purD"/>
    <property type="match status" value="1"/>
</dbReference>
<evidence type="ECO:0000256" key="6">
    <source>
        <dbReference type="ARBA" id="ARBA00022723"/>
    </source>
</evidence>
<sequence length="426" mass="44827">MRILVVGSGGREHALVWKLSQSPLVDEIFVAPGNGGTASSAVNVSVRDGDVSALADFAREHHIDLVVPGPELPLTLGIVDAMNEAGIACFGPSAACARLEGSKAFAKEVMDAAGVPTAAYGVFTDPVQARAFVRAHGAPLVVKADGLAAGKGVIIARTEAEALDALDAMFTGHRFGEAGDTVVVEEFLEGEEVSLLCFCDGLTALPLPSAQDHKAAFDGDQGPNTGGMGAYSPAPVLPDAELERLTDLTVRPVLRHMAERGTPFRGILYAGLMMTAAGPKVLEYNVRFGDPECQPLLMRLRSDLADLMLAGARGELASRRLELRPEAALGVVLAADGYPGDYPKGMVIEGLDEAEAVDGVRVFQAGTRRDGDRLLASGGRVLCVTALGADLAEARDRAYRGMARVRMDKARFRSDIGVKGLKRLRG</sequence>
<dbReference type="GO" id="GO:0006189">
    <property type="term" value="P:'de novo' IMP biosynthetic process"/>
    <property type="evidence" value="ECO:0007669"/>
    <property type="project" value="UniProtKB-UniRule"/>
</dbReference>
<evidence type="ECO:0000256" key="7">
    <source>
        <dbReference type="ARBA" id="ARBA00022741"/>
    </source>
</evidence>
<dbReference type="SMART" id="SM01209">
    <property type="entry name" value="GARS_A"/>
    <property type="match status" value="1"/>
</dbReference>
<comment type="cofactor">
    <cofactor evidence="2">
        <name>Mg(2+)</name>
        <dbReference type="ChEBI" id="CHEBI:18420"/>
    </cofactor>
</comment>
<dbReference type="EC" id="6.3.4.13" evidence="4 14"/>
<dbReference type="FunFam" id="3.30.470.20:FF:000018">
    <property type="entry name" value="Trifunctional purine biosynthetic protein adenosine-3"/>
    <property type="match status" value="1"/>
</dbReference>
<dbReference type="FunFam" id="3.40.50.20:FF:000006">
    <property type="entry name" value="Phosphoribosylamine--glycine ligase, chloroplastic"/>
    <property type="match status" value="1"/>
</dbReference>
<evidence type="ECO:0000256" key="5">
    <source>
        <dbReference type="ARBA" id="ARBA00022598"/>
    </source>
</evidence>
<accession>A0A9D2HBC3</accession>
<evidence type="ECO:0000256" key="1">
    <source>
        <dbReference type="ARBA" id="ARBA00001936"/>
    </source>
</evidence>
<dbReference type="PROSITE" id="PS00184">
    <property type="entry name" value="GARS"/>
    <property type="match status" value="1"/>
</dbReference>
<dbReference type="Gene3D" id="3.40.50.20">
    <property type="match status" value="1"/>
</dbReference>
<evidence type="ECO:0000313" key="17">
    <source>
        <dbReference type="EMBL" id="HJA08033.1"/>
    </source>
</evidence>
<dbReference type="GO" id="GO:0009113">
    <property type="term" value="P:purine nucleobase biosynthetic process"/>
    <property type="evidence" value="ECO:0007669"/>
    <property type="project" value="InterPro"/>
</dbReference>
<evidence type="ECO:0000256" key="4">
    <source>
        <dbReference type="ARBA" id="ARBA00013255"/>
    </source>
</evidence>
<gene>
    <name evidence="14 17" type="primary">purD</name>
    <name evidence="17" type="ORF">H9962_02410</name>
</gene>
<evidence type="ECO:0000256" key="12">
    <source>
        <dbReference type="ARBA" id="ARBA00042242"/>
    </source>
</evidence>
<feature type="domain" description="ATP-grasp" evidence="16">
    <location>
        <begin position="107"/>
        <end position="313"/>
    </location>
</feature>
<dbReference type="InterPro" id="IPR020561">
    <property type="entry name" value="PRibGlycinamid_synth_ATP-grasp"/>
</dbReference>
<reference evidence="17" key="2">
    <citation type="submission" date="2021-04" db="EMBL/GenBank/DDBJ databases">
        <authorList>
            <person name="Gilroy R."/>
        </authorList>
    </citation>
    <scope>NUCLEOTIDE SEQUENCE</scope>
    <source>
        <strain evidence="17">CHK186-16707</strain>
    </source>
</reference>
<keyword evidence="8 14" id="KW-0658">Purine biosynthesis</keyword>
<dbReference type="Proteomes" id="UP000824225">
    <property type="component" value="Unassembled WGS sequence"/>
</dbReference>
<comment type="caution">
    <text evidence="17">The sequence shown here is derived from an EMBL/GenBank/DDBJ whole genome shotgun (WGS) entry which is preliminary data.</text>
</comment>
<dbReference type="PANTHER" id="PTHR43472:SF1">
    <property type="entry name" value="PHOSPHORIBOSYLAMINE--GLYCINE LIGASE, CHLOROPLASTIC"/>
    <property type="match status" value="1"/>
</dbReference>
<evidence type="ECO:0000256" key="14">
    <source>
        <dbReference type="HAMAP-Rule" id="MF_00138"/>
    </source>
</evidence>
<keyword evidence="5 14" id="KW-0436">Ligase</keyword>
<evidence type="ECO:0000256" key="13">
    <source>
        <dbReference type="ARBA" id="ARBA00042864"/>
    </source>
</evidence>
<evidence type="ECO:0000259" key="16">
    <source>
        <dbReference type="PROSITE" id="PS50975"/>
    </source>
</evidence>
<organism evidence="17 18">
    <name type="scientific">Candidatus Mailhella merdigallinarum</name>
    <dbReference type="NCBI Taxonomy" id="2838658"/>
    <lineage>
        <taxon>Bacteria</taxon>
        <taxon>Pseudomonadati</taxon>
        <taxon>Thermodesulfobacteriota</taxon>
        <taxon>Desulfovibrionia</taxon>
        <taxon>Desulfovibrionales</taxon>
        <taxon>Desulfovibrionaceae</taxon>
        <taxon>Mailhella</taxon>
    </lineage>
</organism>
<dbReference type="Pfam" id="PF01071">
    <property type="entry name" value="GARS_A"/>
    <property type="match status" value="1"/>
</dbReference>
<comment type="catalytic activity">
    <reaction evidence="14">
        <text>5-phospho-beta-D-ribosylamine + glycine + ATP = N(1)-(5-phospho-beta-D-ribosyl)glycinamide + ADP + phosphate + H(+)</text>
        <dbReference type="Rhea" id="RHEA:17453"/>
        <dbReference type="ChEBI" id="CHEBI:15378"/>
        <dbReference type="ChEBI" id="CHEBI:30616"/>
        <dbReference type="ChEBI" id="CHEBI:43474"/>
        <dbReference type="ChEBI" id="CHEBI:57305"/>
        <dbReference type="ChEBI" id="CHEBI:58681"/>
        <dbReference type="ChEBI" id="CHEBI:143788"/>
        <dbReference type="ChEBI" id="CHEBI:456216"/>
        <dbReference type="EC" id="6.3.4.13"/>
    </reaction>
</comment>
<evidence type="ECO:0000256" key="2">
    <source>
        <dbReference type="ARBA" id="ARBA00001946"/>
    </source>
</evidence>
<dbReference type="InterPro" id="IPR020562">
    <property type="entry name" value="PRibGlycinamide_synth_N"/>
</dbReference>
<comment type="cofactor">
    <cofactor evidence="1">
        <name>Mn(2+)</name>
        <dbReference type="ChEBI" id="CHEBI:29035"/>
    </cofactor>
</comment>
<protein>
    <recommendedName>
        <fullName evidence="4 14">Phosphoribosylamine--glycine ligase</fullName>
        <ecNumber evidence="4 14">6.3.4.13</ecNumber>
    </recommendedName>
    <alternativeName>
        <fullName evidence="14">GARS</fullName>
    </alternativeName>
    <alternativeName>
        <fullName evidence="12 14">Glycinamide ribonucleotide synthetase</fullName>
    </alternativeName>
    <alternativeName>
        <fullName evidence="13 14">Phosphoribosylglycinamide synthetase</fullName>
    </alternativeName>
</protein>
<evidence type="ECO:0000256" key="9">
    <source>
        <dbReference type="ARBA" id="ARBA00022840"/>
    </source>
</evidence>
<dbReference type="SUPFAM" id="SSF52440">
    <property type="entry name" value="PreATP-grasp domain"/>
    <property type="match status" value="1"/>
</dbReference>
<dbReference type="EMBL" id="DXAN01000003">
    <property type="protein sequence ID" value="HJA08033.1"/>
    <property type="molecule type" value="Genomic_DNA"/>
</dbReference>
<name>A0A9D2HBC3_9BACT</name>
<dbReference type="Pfam" id="PF02843">
    <property type="entry name" value="GARS_C"/>
    <property type="match status" value="1"/>
</dbReference>
<evidence type="ECO:0000256" key="3">
    <source>
        <dbReference type="ARBA" id="ARBA00005174"/>
    </source>
</evidence>
<dbReference type="InterPro" id="IPR000115">
    <property type="entry name" value="PRibGlycinamide_synth"/>
</dbReference>
<dbReference type="Gene3D" id="3.90.600.10">
    <property type="entry name" value="Phosphoribosylglycinamide synthetase, C-terminal domain"/>
    <property type="match status" value="1"/>
</dbReference>
<dbReference type="GO" id="GO:0004637">
    <property type="term" value="F:phosphoribosylamine-glycine ligase activity"/>
    <property type="evidence" value="ECO:0007669"/>
    <property type="project" value="UniProtKB-UniRule"/>
</dbReference>
<dbReference type="InterPro" id="IPR013815">
    <property type="entry name" value="ATP_grasp_subdomain_1"/>
</dbReference>
<dbReference type="InterPro" id="IPR020560">
    <property type="entry name" value="PRibGlycinamide_synth_C-dom"/>
</dbReference>
<dbReference type="InterPro" id="IPR016185">
    <property type="entry name" value="PreATP-grasp_dom_sf"/>
</dbReference>
<dbReference type="HAMAP" id="MF_00138">
    <property type="entry name" value="GARS"/>
    <property type="match status" value="1"/>
</dbReference>
<evidence type="ECO:0000256" key="8">
    <source>
        <dbReference type="ARBA" id="ARBA00022755"/>
    </source>
</evidence>
<evidence type="ECO:0000313" key="18">
    <source>
        <dbReference type="Proteomes" id="UP000824225"/>
    </source>
</evidence>
<dbReference type="PROSITE" id="PS50975">
    <property type="entry name" value="ATP_GRASP"/>
    <property type="match status" value="1"/>
</dbReference>
<dbReference type="GO" id="GO:0005524">
    <property type="term" value="F:ATP binding"/>
    <property type="evidence" value="ECO:0007669"/>
    <property type="project" value="UniProtKB-UniRule"/>
</dbReference>
<comment type="pathway">
    <text evidence="3 14">Purine metabolism; IMP biosynthesis via de novo pathway; N(1)-(5-phospho-D-ribosyl)glycinamide from 5-phospho-alpha-D-ribose 1-diphosphate: step 2/2.</text>
</comment>
<comment type="similarity">
    <text evidence="11 14">Belongs to the GARS family.</text>
</comment>
<keyword evidence="10" id="KW-0464">Manganese</keyword>
<keyword evidence="9 15" id="KW-0067">ATP-binding</keyword>
<reference evidence="17" key="1">
    <citation type="journal article" date="2021" name="PeerJ">
        <title>Extensive microbial diversity within the chicken gut microbiome revealed by metagenomics and culture.</title>
        <authorList>
            <person name="Gilroy R."/>
            <person name="Ravi A."/>
            <person name="Getino M."/>
            <person name="Pursley I."/>
            <person name="Horton D.L."/>
            <person name="Alikhan N.F."/>
            <person name="Baker D."/>
            <person name="Gharbi K."/>
            <person name="Hall N."/>
            <person name="Watson M."/>
            <person name="Adriaenssens E.M."/>
            <person name="Foster-Nyarko E."/>
            <person name="Jarju S."/>
            <person name="Secka A."/>
            <person name="Antonio M."/>
            <person name="Oren A."/>
            <person name="Chaudhuri R.R."/>
            <person name="La Ragione R."/>
            <person name="Hildebrand F."/>
            <person name="Pallen M.J."/>
        </authorList>
    </citation>
    <scope>NUCLEOTIDE SEQUENCE</scope>
    <source>
        <strain evidence="17">CHK186-16707</strain>
    </source>
</reference>
<dbReference type="FunFam" id="3.90.600.10:FF:000001">
    <property type="entry name" value="Trifunctional purine biosynthetic protein adenosine-3"/>
    <property type="match status" value="1"/>
</dbReference>
<dbReference type="InterPro" id="IPR011054">
    <property type="entry name" value="Rudment_hybrid_motif"/>
</dbReference>
<dbReference type="GO" id="GO:0046872">
    <property type="term" value="F:metal ion binding"/>
    <property type="evidence" value="ECO:0007669"/>
    <property type="project" value="UniProtKB-KW"/>
</dbReference>
<evidence type="ECO:0000256" key="11">
    <source>
        <dbReference type="ARBA" id="ARBA00038345"/>
    </source>
</evidence>
<dbReference type="Gene3D" id="3.30.1490.20">
    <property type="entry name" value="ATP-grasp fold, A domain"/>
    <property type="match status" value="1"/>
</dbReference>
<evidence type="ECO:0000256" key="15">
    <source>
        <dbReference type="PROSITE-ProRule" id="PRU00409"/>
    </source>
</evidence>
<dbReference type="SUPFAM" id="SSF56059">
    <property type="entry name" value="Glutathione synthetase ATP-binding domain-like"/>
    <property type="match status" value="1"/>
</dbReference>
<dbReference type="SMART" id="SM01210">
    <property type="entry name" value="GARS_C"/>
    <property type="match status" value="1"/>
</dbReference>
<dbReference type="SUPFAM" id="SSF51246">
    <property type="entry name" value="Rudiment single hybrid motif"/>
    <property type="match status" value="1"/>
</dbReference>
<keyword evidence="6" id="KW-0479">Metal-binding</keyword>
<proteinExistence type="inferred from homology"/>
<dbReference type="FunFam" id="3.30.1490.20:FF:000006">
    <property type="entry name" value="phosphoribosylamine--glycine ligase, chloroplastic-like"/>
    <property type="match status" value="1"/>
</dbReference>
<evidence type="ECO:0000256" key="10">
    <source>
        <dbReference type="ARBA" id="ARBA00023211"/>
    </source>
</evidence>